<organism evidence="3 4">
    <name type="scientific">Periplaneta americana</name>
    <name type="common">American cockroach</name>
    <name type="synonym">Blatta americana</name>
    <dbReference type="NCBI Taxonomy" id="6978"/>
    <lineage>
        <taxon>Eukaryota</taxon>
        <taxon>Metazoa</taxon>
        <taxon>Ecdysozoa</taxon>
        <taxon>Arthropoda</taxon>
        <taxon>Hexapoda</taxon>
        <taxon>Insecta</taxon>
        <taxon>Pterygota</taxon>
        <taxon>Neoptera</taxon>
        <taxon>Polyneoptera</taxon>
        <taxon>Dictyoptera</taxon>
        <taxon>Blattodea</taxon>
        <taxon>Blattoidea</taxon>
        <taxon>Blattidae</taxon>
        <taxon>Blattinae</taxon>
        <taxon>Periplaneta</taxon>
    </lineage>
</organism>
<dbReference type="PANTHER" id="PTHR33939">
    <property type="entry name" value="PROTEIN CBG22215"/>
    <property type="match status" value="1"/>
</dbReference>
<feature type="compositionally biased region" description="Acidic residues" evidence="1">
    <location>
        <begin position="255"/>
        <end position="274"/>
    </location>
</feature>
<feature type="region of interest" description="Disordered" evidence="1">
    <location>
        <begin position="249"/>
        <end position="284"/>
    </location>
</feature>
<feature type="domain" description="Tc1-like transposase DDE" evidence="2">
    <location>
        <begin position="63"/>
        <end position="197"/>
    </location>
</feature>
<dbReference type="Proteomes" id="UP001148838">
    <property type="component" value="Unassembled WGS sequence"/>
</dbReference>
<dbReference type="Pfam" id="PF13358">
    <property type="entry name" value="DDE_3"/>
    <property type="match status" value="1"/>
</dbReference>
<keyword evidence="4" id="KW-1185">Reference proteome</keyword>
<dbReference type="EMBL" id="JAJSOF020000041">
    <property type="protein sequence ID" value="KAJ4425806.1"/>
    <property type="molecule type" value="Genomic_DNA"/>
</dbReference>
<dbReference type="PANTHER" id="PTHR33939:SF1">
    <property type="entry name" value="DUF4371 DOMAIN-CONTAINING PROTEIN"/>
    <property type="match status" value="1"/>
</dbReference>
<accession>A0ABQ8RVT5</accession>
<dbReference type="InterPro" id="IPR036397">
    <property type="entry name" value="RNaseH_sf"/>
</dbReference>
<evidence type="ECO:0000313" key="3">
    <source>
        <dbReference type="EMBL" id="KAJ4425806.1"/>
    </source>
</evidence>
<name>A0ABQ8RVT5_PERAM</name>
<gene>
    <name evidence="3" type="ORF">ANN_27432</name>
</gene>
<evidence type="ECO:0000313" key="4">
    <source>
        <dbReference type="Proteomes" id="UP001148838"/>
    </source>
</evidence>
<proteinExistence type="predicted"/>
<comment type="caution">
    <text evidence="3">The sequence shown here is derived from an EMBL/GenBank/DDBJ whole genome shotgun (WGS) entry which is preliminary data.</text>
</comment>
<dbReference type="Gene3D" id="3.30.420.10">
    <property type="entry name" value="Ribonuclease H-like superfamily/Ribonuclease H"/>
    <property type="match status" value="1"/>
</dbReference>
<reference evidence="3 4" key="1">
    <citation type="journal article" date="2022" name="Allergy">
        <title>Genome assembly and annotation of Periplaneta americana reveal a comprehensive cockroach allergen profile.</title>
        <authorList>
            <person name="Wang L."/>
            <person name="Xiong Q."/>
            <person name="Saelim N."/>
            <person name="Wang L."/>
            <person name="Nong W."/>
            <person name="Wan A.T."/>
            <person name="Shi M."/>
            <person name="Liu X."/>
            <person name="Cao Q."/>
            <person name="Hui J.H.L."/>
            <person name="Sookrung N."/>
            <person name="Leung T.F."/>
            <person name="Tungtrongchitr A."/>
            <person name="Tsui S.K.W."/>
        </authorList>
    </citation>
    <scope>NUCLEOTIDE SEQUENCE [LARGE SCALE GENOMIC DNA]</scope>
    <source>
        <strain evidence="3">PWHHKU_190912</strain>
    </source>
</reference>
<sequence length="284" mass="32703">MDETYIHTSHTTPYAWSDNSLQGLFSPVSKGQRLIIIHGGGENGFVPNAHVRFRSQQKSGDYHSDMNFANYEKWLKERLIPNLPQNSVLVVDNAPYHVQMNRAPTSNSRRNVMISWLEMHLPEEQFKRINFSSLRNPDIYEIILPLKPKHISYKTDHLLSEHNHSILRLPSYHPELNPIELIWDSVKNWVAERNVSFKMDDVLKLTDEKFASITAQEWKECCRHVKDVETRLMEREGLLDVAQEMVFHVRGDSDGTSDSEATEEDDDDDGDGEGNSEALMNISA</sequence>
<dbReference type="InterPro" id="IPR038717">
    <property type="entry name" value="Tc1-like_DDE_dom"/>
</dbReference>
<evidence type="ECO:0000259" key="2">
    <source>
        <dbReference type="Pfam" id="PF13358"/>
    </source>
</evidence>
<evidence type="ECO:0000256" key="1">
    <source>
        <dbReference type="SAM" id="MobiDB-lite"/>
    </source>
</evidence>
<protein>
    <recommendedName>
        <fullName evidence="2">Tc1-like transposase DDE domain-containing protein</fullName>
    </recommendedName>
</protein>